<sequence length="169" mass="16717">MTLTPRARLALVALSVPVLVLSLAGCFNGQQATTNVQATQASGDGVSGRAGNMLVNNATLVLGPAGSKSATLIMTISNVGTADDSLERVAIAGAQGTLVPAQIPVAPNSSASFGYVGAAYSVNTAGFETAASTYVPVTLTFKTSGTLTLSVLTVNADGIYSGITPGPVG</sequence>
<accession>A0A6J7HLW9</accession>
<protein>
    <submittedName>
        <fullName evidence="1">Unannotated protein</fullName>
    </submittedName>
</protein>
<dbReference type="EMBL" id="CAFBMR010000072">
    <property type="protein sequence ID" value="CAB4922167.1"/>
    <property type="molecule type" value="Genomic_DNA"/>
</dbReference>
<name>A0A6J7HLW9_9ZZZZ</name>
<dbReference type="PROSITE" id="PS51257">
    <property type="entry name" value="PROKAR_LIPOPROTEIN"/>
    <property type="match status" value="1"/>
</dbReference>
<gene>
    <name evidence="1" type="ORF">UFOPK3610_01476</name>
</gene>
<evidence type="ECO:0000313" key="1">
    <source>
        <dbReference type="EMBL" id="CAB4922167.1"/>
    </source>
</evidence>
<dbReference type="InterPro" id="IPR036182">
    <property type="entry name" value="PCuAC_sf"/>
</dbReference>
<reference evidence="1" key="1">
    <citation type="submission" date="2020-05" db="EMBL/GenBank/DDBJ databases">
        <authorList>
            <person name="Chiriac C."/>
            <person name="Salcher M."/>
            <person name="Ghai R."/>
            <person name="Kavagutti S V."/>
        </authorList>
    </citation>
    <scope>NUCLEOTIDE SEQUENCE</scope>
</reference>
<dbReference type="SUPFAM" id="SSF110087">
    <property type="entry name" value="DR1885-like metal-binding protein"/>
    <property type="match status" value="1"/>
</dbReference>
<organism evidence="1">
    <name type="scientific">freshwater metagenome</name>
    <dbReference type="NCBI Taxonomy" id="449393"/>
    <lineage>
        <taxon>unclassified sequences</taxon>
        <taxon>metagenomes</taxon>
        <taxon>ecological metagenomes</taxon>
    </lineage>
</organism>
<dbReference type="AlphaFoldDB" id="A0A6J7HLW9"/>
<proteinExistence type="predicted"/>